<keyword evidence="10 14" id="KW-0479">Metal-binding</keyword>
<keyword evidence="9 14" id="KW-0540">Nuclease</keyword>
<dbReference type="GO" id="GO:0030145">
    <property type="term" value="F:manganese ion binding"/>
    <property type="evidence" value="ECO:0007669"/>
    <property type="project" value="UniProtKB-UniRule"/>
</dbReference>
<keyword evidence="11 14" id="KW-0255">Endonuclease</keyword>
<dbReference type="PANTHER" id="PTHR10954:SF23">
    <property type="entry name" value="RIBONUCLEASE"/>
    <property type="match status" value="1"/>
</dbReference>
<dbReference type="InterPro" id="IPR001352">
    <property type="entry name" value="RNase_HII/HIII"/>
</dbReference>
<dbReference type="HAMAP" id="MF_00052_A">
    <property type="entry name" value="RNase_HII_A"/>
    <property type="match status" value="1"/>
</dbReference>
<dbReference type="PANTHER" id="PTHR10954">
    <property type="entry name" value="RIBONUCLEASE H2 SUBUNIT A"/>
    <property type="match status" value="1"/>
</dbReference>
<feature type="binding site" evidence="14 15">
    <location>
        <position position="9"/>
    </location>
    <ligand>
        <name>a divalent metal cation</name>
        <dbReference type="ChEBI" id="CHEBI:60240"/>
    </ligand>
</feature>
<dbReference type="GO" id="GO:0003723">
    <property type="term" value="F:RNA binding"/>
    <property type="evidence" value="ECO:0007669"/>
    <property type="project" value="UniProtKB-UniRule"/>
</dbReference>
<evidence type="ECO:0000256" key="14">
    <source>
        <dbReference type="HAMAP-Rule" id="MF_00052"/>
    </source>
</evidence>
<evidence type="ECO:0000256" key="1">
    <source>
        <dbReference type="ARBA" id="ARBA00000077"/>
    </source>
</evidence>
<evidence type="ECO:0000259" key="17">
    <source>
        <dbReference type="PROSITE" id="PS51975"/>
    </source>
</evidence>
<evidence type="ECO:0000256" key="7">
    <source>
        <dbReference type="ARBA" id="ARBA00019179"/>
    </source>
</evidence>
<feature type="binding site" evidence="14 15">
    <location>
        <position position="8"/>
    </location>
    <ligand>
        <name>a divalent metal cation</name>
        <dbReference type="ChEBI" id="CHEBI:60240"/>
    </ligand>
</feature>
<comment type="function">
    <text evidence="3 14 16">Endonuclease that specifically degrades the RNA of RNA-DNA hybrids.</text>
</comment>
<dbReference type="InterPro" id="IPR012337">
    <property type="entry name" value="RNaseH-like_sf"/>
</dbReference>
<reference evidence="18" key="1">
    <citation type="journal article" date="2020" name="bioRxiv">
        <title>A rank-normalized archaeal taxonomy based on genome phylogeny resolves widespread incomplete and uneven classifications.</title>
        <authorList>
            <person name="Rinke C."/>
            <person name="Chuvochina M."/>
            <person name="Mussig A.J."/>
            <person name="Chaumeil P.-A."/>
            <person name="Waite D.W."/>
            <person name="Whitman W.B."/>
            <person name="Parks D.H."/>
            <person name="Hugenholtz P."/>
        </authorList>
    </citation>
    <scope>NUCLEOTIDE SEQUENCE</scope>
    <source>
        <strain evidence="18">UBA8853</strain>
    </source>
</reference>
<comment type="subcellular location">
    <subcellularLocation>
        <location evidence="4 14">Cytoplasm</location>
    </subcellularLocation>
</comment>
<dbReference type="Pfam" id="PF01351">
    <property type="entry name" value="RNase_HII"/>
    <property type="match status" value="1"/>
</dbReference>
<feature type="binding site" evidence="14 15">
    <location>
        <position position="99"/>
    </location>
    <ligand>
        <name>a divalent metal cation</name>
        <dbReference type="ChEBI" id="CHEBI:60240"/>
    </ligand>
</feature>
<evidence type="ECO:0000256" key="13">
    <source>
        <dbReference type="ARBA" id="ARBA00023211"/>
    </source>
</evidence>
<keyword evidence="12 14" id="KW-0378">Hydrolase</keyword>
<comment type="cofactor">
    <cofactor evidence="14 15">
        <name>Mn(2+)</name>
        <dbReference type="ChEBI" id="CHEBI:29035"/>
    </cofactor>
    <cofactor evidence="14 15">
        <name>Mg(2+)</name>
        <dbReference type="ChEBI" id="CHEBI:18420"/>
    </cofactor>
    <text evidence="14 15">Manganese or magnesium. Binds 1 divalent metal ion per monomer in the absence of substrate. May bind a second metal ion after substrate binding.</text>
</comment>
<evidence type="ECO:0000256" key="16">
    <source>
        <dbReference type="RuleBase" id="RU003515"/>
    </source>
</evidence>
<dbReference type="InterPro" id="IPR020787">
    <property type="entry name" value="RNase_HII_arc"/>
</dbReference>
<dbReference type="Gene3D" id="1.10.10.460">
    <property type="entry name" value="Ribonuclease hii. Domain 2"/>
    <property type="match status" value="1"/>
</dbReference>
<comment type="similarity">
    <text evidence="5 14 16">Belongs to the RNase HII family.</text>
</comment>
<evidence type="ECO:0000256" key="15">
    <source>
        <dbReference type="PROSITE-ProRule" id="PRU01319"/>
    </source>
</evidence>
<evidence type="ECO:0000256" key="5">
    <source>
        <dbReference type="ARBA" id="ARBA00007383"/>
    </source>
</evidence>
<dbReference type="GO" id="GO:0005737">
    <property type="term" value="C:cytoplasm"/>
    <property type="evidence" value="ECO:0007669"/>
    <property type="project" value="UniProtKB-SubCell"/>
</dbReference>
<comment type="caution">
    <text evidence="18">The sequence shown here is derived from an EMBL/GenBank/DDBJ whole genome shotgun (WGS) entry which is preliminary data.</text>
</comment>
<gene>
    <name evidence="14 18" type="primary">rnhB</name>
    <name evidence="18" type="ORF">HA336_05510</name>
</gene>
<organism evidence="18 19">
    <name type="scientific">Methanopyrus kandleri</name>
    <dbReference type="NCBI Taxonomy" id="2320"/>
    <lineage>
        <taxon>Archaea</taxon>
        <taxon>Methanobacteriati</taxon>
        <taxon>Methanobacteriota</taxon>
        <taxon>Methanomada group</taxon>
        <taxon>Methanopyri</taxon>
        <taxon>Methanopyrales</taxon>
        <taxon>Methanopyraceae</taxon>
        <taxon>Methanopyrus</taxon>
    </lineage>
</organism>
<evidence type="ECO:0000256" key="3">
    <source>
        <dbReference type="ARBA" id="ARBA00004065"/>
    </source>
</evidence>
<dbReference type="Gene3D" id="3.30.420.10">
    <property type="entry name" value="Ribonuclease H-like superfamily/Ribonuclease H"/>
    <property type="match status" value="1"/>
</dbReference>
<protein>
    <recommendedName>
        <fullName evidence="7 14">Ribonuclease HII</fullName>
        <shortName evidence="14">RNase HII</shortName>
        <ecNumber evidence="6 14">3.1.26.4</ecNumber>
    </recommendedName>
</protein>
<dbReference type="GO" id="GO:0006298">
    <property type="term" value="P:mismatch repair"/>
    <property type="evidence" value="ECO:0007669"/>
    <property type="project" value="TreeGrafter"/>
</dbReference>
<dbReference type="GO" id="GO:0043137">
    <property type="term" value="P:DNA replication, removal of RNA primer"/>
    <property type="evidence" value="ECO:0007669"/>
    <property type="project" value="TreeGrafter"/>
</dbReference>
<evidence type="ECO:0000256" key="8">
    <source>
        <dbReference type="ARBA" id="ARBA00022490"/>
    </source>
</evidence>
<feature type="domain" description="RNase H type-2" evidence="17">
    <location>
        <begin position="2"/>
        <end position="203"/>
    </location>
</feature>
<dbReference type="EMBL" id="DUJS01000004">
    <property type="protein sequence ID" value="HII70672.1"/>
    <property type="molecule type" value="Genomic_DNA"/>
</dbReference>
<evidence type="ECO:0000256" key="12">
    <source>
        <dbReference type="ARBA" id="ARBA00022801"/>
    </source>
</evidence>
<evidence type="ECO:0000256" key="10">
    <source>
        <dbReference type="ARBA" id="ARBA00022723"/>
    </source>
</evidence>
<dbReference type="GO" id="GO:0004523">
    <property type="term" value="F:RNA-DNA hybrid ribonuclease activity"/>
    <property type="evidence" value="ECO:0007669"/>
    <property type="project" value="UniProtKB-UniRule"/>
</dbReference>
<dbReference type="InterPro" id="IPR024567">
    <property type="entry name" value="RNase_HII/HIII_dom"/>
</dbReference>
<dbReference type="NCBIfam" id="TIGR00729">
    <property type="entry name" value="ribonuclease HII"/>
    <property type="match status" value="1"/>
</dbReference>
<dbReference type="Proteomes" id="UP000619545">
    <property type="component" value="Unassembled WGS sequence"/>
</dbReference>
<sequence length="210" mass="24263">MSGVMGIDEAGRGPVFGPMVVAGVLAPKRELGLGARDSKELTRSARRRLIRALMSDERLRVDLRIVWPWEIDEEGVAKAEFEAIRELVRRAMPDEVILDKPGNYSPERLRRELDLPEGINLIAEERADAKYEVVSAASIVAKTYRDWIVRLLELEYGEVGSGYPSDPRTVDRLRRELRRGGELLKYFRRSWETYKRVESEVKQRKLEDFF</sequence>
<keyword evidence="8 14" id="KW-0963">Cytoplasm</keyword>
<dbReference type="AlphaFoldDB" id="A0A832WMW4"/>
<comment type="catalytic activity">
    <reaction evidence="1 14 15 16">
        <text>Endonucleolytic cleavage to 5'-phosphomonoester.</text>
        <dbReference type="EC" id="3.1.26.4"/>
    </reaction>
</comment>
<dbReference type="RefSeq" id="WP_011018558.1">
    <property type="nucleotide sequence ID" value="NZ_DUJS01000004.1"/>
</dbReference>
<dbReference type="InterPro" id="IPR004649">
    <property type="entry name" value="RNase_H2_suA"/>
</dbReference>
<dbReference type="InterPro" id="IPR023160">
    <property type="entry name" value="RNase_HII_hlx-loop-hlx_cap_dom"/>
</dbReference>
<comment type="cofactor">
    <cofactor evidence="2">
        <name>Mg(2+)</name>
        <dbReference type="ChEBI" id="CHEBI:18420"/>
    </cofactor>
</comment>
<dbReference type="SUPFAM" id="SSF53098">
    <property type="entry name" value="Ribonuclease H-like"/>
    <property type="match status" value="1"/>
</dbReference>
<dbReference type="InterPro" id="IPR036397">
    <property type="entry name" value="RNaseH_sf"/>
</dbReference>
<dbReference type="PROSITE" id="PS51975">
    <property type="entry name" value="RNASE_H_2"/>
    <property type="match status" value="1"/>
</dbReference>
<accession>A0A832WMW4</accession>
<dbReference type="GO" id="GO:0032299">
    <property type="term" value="C:ribonuclease H2 complex"/>
    <property type="evidence" value="ECO:0007669"/>
    <property type="project" value="TreeGrafter"/>
</dbReference>
<name>A0A832WMW4_9EURY</name>
<dbReference type="SMR" id="A0A832WMW4"/>
<keyword evidence="13 14" id="KW-0464">Manganese</keyword>
<evidence type="ECO:0000313" key="18">
    <source>
        <dbReference type="EMBL" id="HII70672.1"/>
    </source>
</evidence>
<evidence type="ECO:0000313" key="19">
    <source>
        <dbReference type="Proteomes" id="UP000619545"/>
    </source>
</evidence>
<evidence type="ECO:0000256" key="2">
    <source>
        <dbReference type="ARBA" id="ARBA00001946"/>
    </source>
</evidence>
<proteinExistence type="inferred from homology"/>
<dbReference type="GeneID" id="1477489"/>
<evidence type="ECO:0000256" key="6">
    <source>
        <dbReference type="ARBA" id="ARBA00012180"/>
    </source>
</evidence>
<evidence type="ECO:0000256" key="11">
    <source>
        <dbReference type="ARBA" id="ARBA00022759"/>
    </source>
</evidence>
<dbReference type="EC" id="3.1.26.4" evidence="6 14"/>
<evidence type="ECO:0000256" key="4">
    <source>
        <dbReference type="ARBA" id="ARBA00004496"/>
    </source>
</evidence>
<dbReference type="OMA" id="REECRFF"/>
<evidence type="ECO:0000256" key="9">
    <source>
        <dbReference type="ARBA" id="ARBA00022722"/>
    </source>
</evidence>